<evidence type="ECO:0000313" key="2">
    <source>
        <dbReference type="EMBL" id="CCQ37340.1"/>
    </source>
</evidence>
<gene>
    <name evidence="2" type="primary">flaF</name>
    <name evidence="2" type="ordered locus">Nmlp_3203</name>
</gene>
<name>M1Y489_NATM8</name>
<organism evidence="2 3">
    <name type="scientific">Natronomonas moolapensis (strain DSM 18674 / CECT 7526 / JCM 14361 / 8.8.11)</name>
    <dbReference type="NCBI Taxonomy" id="268739"/>
    <lineage>
        <taxon>Archaea</taxon>
        <taxon>Methanobacteriati</taxon>
        <taxon>Methanobacteriota</taxon>
        <taxon>Stenosarchaea group</taxon>
        <taxon>Halobacteria</taxon>
        <taxon>Halobacteriales</taxon>
        <taxon>Natronomonadaceae</taxon>
        <taxon>Natronomonas</taxon>
    </lineage>
</organism>
<proteinExistence type="predicted"/>
<protein>
    <submittedName>
        <fullName evidence="2">Fla cluster protein FlaF</fullName>
    </submittedName>
</protein>
<dbReference type="Proteomes" id="UP000011867">
    <property type="component" value="Chromosome"/>
</dbReference>
<keyword evidence="1" id="KW-0812">Transmembrane</keyword>
<dbReference type="STRING" id="268739.Nmlp_3203"/>
<keyword evidence="1" id="KW-0472">Membrane</keyword>
<dbReference type="GO" id="GO:0005198">
    <property type="term" value="F:structural molecule activity"/>
    <property type="evidence" value="ECO:0007669"/>
    <property type="project" value="InterPro"/>
</dbReference>
<evidence type="ECO:0000256" key="1">
    <source>
        <dbReference type="SAM" id="Phobius"/>
    </source>
</evidence>
<dbReference type="InterPro" id="IPR002774">
    <property type="entry name" value="Flagellin_arc-type"/>
</dbReference>
<dbReference type="Pfam" id="PF01917">
    <property type="entry name" value="Flagellin_arch-type"/>
    <property type="match status" value="1"/>
</dbReference>
<reference evidence="2 3" key="1">
    <citation type="journal article" date="2013" name="Genome Announc.">
        <title>Genome of the haloarchaeon Natronomonas moolapensis, a neutrophilic member of a previously haloalkaliphilic genus.</title>
        <authorList>
            <person name="Dyall-Smith M.L."/>
            <person name="Pfeiffer F."/>
            <person name="Oberwinkler T."/>
            <person name="Klee K."/>
            <person name="Rampp M."/>
            <person name="Palm P."/>
            <person name="Gross K."/>
            <person name="Schuster S.C."/>
            <person name="Oesterhelt D."/>
        </authorList>
    </citation>
    <scope>NUCLEOTIDE SEQUENCE [LARGE SCALE GENOMIC DNA]</scope>
    <source>
        <strain evidence="3">DSM 18674 / JCM 14361 / 8.8.11</strain>
    </source>
</reference>
<dbReference type="eggNOG" id="arCOG01824">
    <property type="taxonomic scope" value="Archaea"/>
</dbReference>
<dbReference type="HOGENOM" id="CLU_145174_0_0_2"/>
<dbReference type="EMBL" id="HF582854">
    <property type="protein sequence ID" value="CCQ37340.1"/>
    <property type="molecule type" value="Genomic_DNA"/>
</dbReference>
<dbReference type="AlphaFoldDB" id="M1Y489"/>
<dbReference type="GO" id="GO:0097588">
    <property type="term" value="P:archaeal or bacterial-type flagellum-dependent cell motility"/>
    <property type="evidence" value="ECO:0007669"/>
    <property type="project" value="InterPro"/>
</dbReference>
<evidence type="ECO:0000313" key="3">
    <source>
        <dbReference type="Proteomes" id="UP000011867"/>
    </source>
</evidence>
<dbReference type="KEGG" id="nmo:Nmlp_3203"/>
<keyword evidence="3" id="KW-1185">Reference proteome</keyword>
<dbReference type="PANTHER" id="PTHR42200">
    <property type="entry name" value="ARCHAEAL FLAGELLA-RELATED PROTEIN F-RELATED"/>
    <property type="match status" value="1"/>
</dbReference>
<accession>M1Y489</accession>
<dbReference type="PANTHER" id="PTHR42200:SF2">
    <property type="entry name" value="ARCHAEAL FLAGELLA-RELATED PROTEIN F"/>
    <property type="match status" value="1"/>
</dbReference>
<sequence>MGFSVSGSAAIVFVGVMVAAGIAVPSLVGSMGALADSQGEQVDRGIDALNTEFEITSATYDSNNTELTLELRNTGSTTLGVNETSVLVDGTIQRDADIQSTDVDGDSTAALWLPGQTLTIEIDYSGPNRVKVVAENGIAETVSDGIVVV</sequence>
<feature type="transmembrane region" description="Helical" evidence="1">
    <location>
        <begin position="6"/>
        <end position="28"/>
    </location>
</feature>
<keyword evidence="1" id="KW-1133">Transmembrane helix</keyword>